<dbReference type="Proteomes" id="UP001596110">
    <property type="component" value="Unassembled WGS sequence"/>
</dbReference>
<evidence type="ECO:0000256" key="2">
    <source>
        <dbReference type="ARBA" id="ARBA00012513"/>
    </source>
</evidence>
<dbReference type="PROSITE" id="PS51178">
    <property type="entry name" value="PASTA"/>
    <property type="match status" value="2"/>
</dbReference>
<keyword evidence="12" id="KW-1133">Transmembrane helix</keyword>
<dbReference type="Gene3D" id="1.10.510.10">
    <property type="entry name" value="Transferase(Phosphotransferase) domain 1"/>
    <property type="match status" value="1"/>
</dbReference>
<feature type="domain" description="PASTA" evidence="14">
    <location>
        <begin position="436"/>
        <end position="508"/>
    </location>
</feature>
<dbReference type="InterPro" id="IPR000719">
    <property type="entry name" value="Prot_kinase_dom"/>
</dbReference>
<dbReference type="GO" id="GO:0016301">
    <property type="term" value="F:kinase activity"/>
    <property type="evidence" value="ECO:0007669"/>
    <property type="project" value="UniProtKB-KW"/>
</dbReference>
<dbReference type="PANTHER" id="PTHR43289:SF34">
    <property type="entry name" value="SERINE_THREONINE-PROTEIN KINASE YBDM-RELATED"/>
    <property type="match status" value="1"/>
</dbReference>
<gene>
    <name evidence="15" type="primary">pknB</name>
    <name evidence="15" type="ORF">ACFPQ3_09590</name>
</gene>
<keyword evidence="4" id="KW-0808">Transferase</keyword>
<evidence type="ECO:0000256" key="9">
    <source>
        <dbReference type="ARBA" id="ARBA00048679"/>
    </source>
</evidence>
<evidence type="ECO:0000256" key="4">
    <source>
        <dbReference type="ARBA" id="ARBA00022679"/>
    </source>
</evidence>
<evidence type="ECO:0000259" key="14">
    <source>
        <dbReference type="PROSITE" id="PS51178"/>
    </source>
</evidence>
<dbReference type="SUPFAM" id="SSF56112">
    <property type="entry name" value="Protein kinase-like (PK-like)"/>
    <property type="match status" value="1"/>
</dbReference>
<keyword evidence="5 10" id="KW-0547">Nucleotide-binding</keyword>
<dbReference type="CDD" id="cd06577">
    <property type="entry name" value="PASTA_pknB"/>
    <property type="match status" value="1"/>
</dbReference>
<dbReference type="NCBIfam" id="NF033483">
    <property type="entry name" value="PknB_PASTA_kin"/>
    <property type="match status" value="1"/>
</dbReference>
<comment type="caution">
    <text evidence="15">The sequence shown here is derived from an EMBL/GenBank/DDBJ whole genome shotgun (WGS) entry which is preliminary data.</text>
</comment>
<sequence>MIQIGRLFAGRYRILKSIGRGGMADVYLANDLILDNEEVAIKVLRTNYQTDQVAVARFQREARAMAELSHPNIVAIRDIGEEDGQQFLVMEYVDGSDLKKYIHDHGPLSNDEVIHIMRQVLSAMTLAHQKGIIHRDLKPQNVLLTKSGRAKVTDFGIAVAFAETSLTQTNSMLGSVHYLSPEQARGSKATIQSDIYAMGIMLFEMLTGHIPYDGDSAVTIALQHFQKPLPSIITENPKVPQALENVVLRATAKKLTDRYVSTYQMIRDLSSSLDSGRARERRLTFDNVSMVKTSLPKVDTNTSKTSRDKLLKTTTEAATVQPSPPVEQEVVLQKTVKKKRRPIATLLKIFLSILILFSIFFGYLALSNPASVAVPDIVGMTQEQAKTTLEEVGLKLGEVYEIESDSVEAGKVIKTNPTAGSSRKKGNSVNLYVSSGYGSFEMPDYEGQTYEHAKAELMATYHVAEENISYENVEETEVETGTIISQTPKAGVTYKIGQSTKIIFKVAIKDDVIMPNVTTDDSGNHLTSSQALAILTALGISESRIKFYMHTENGYIEVKKPSRGSVVVGQEPYYGNAISVKGKDDLVLYLQEDSTSTTSTETTVATSPHSATSSISESTTVSEPETSVGGQ</sequence>
<dbReference type="PANTHER" id="PTHR43289">
    <property type="entry name" value="MITOGEN-ACTIVATED PROTEIN KINASE KINASE KINASE 20-RELATED"/>
    <property type="match status" value="1"/>
</dbReference>
<keyword evidence="3" id="KW-0723">Serine/threonine-protein kinase</keyword>
<feature type="domain" description="Protein kinase" evidence="13">
    <location>
        <begin position="12"/>
        <end position="273"/>
    </location>
</feature>
<dbReference type="PROSITE" id="PS00108">
    <property type="entry name" value="PROTEIN_KINASE_ST"/>
    <property type="match status" value="1"/>
</dbReference>
<dbReference type="InterPro" id="IPR011009">
    <property type="entry name" value="Kinase-like_dom_sf"/>
</dbReference>
<evidence type="ECO:0000313" key="16">
    <source>
        <dbReference type="Proteomes" id="UP001596110"/>
    </source>
</evidence>
<dbReference type="InterPro" id="IPR005543">
    <property type="entry name" value="PASTA_dom"/>
</dbReference>
<evidence type="ECO:0000256" key="1">
    <source>
        <dbReference type="ARBA" id="ARBA00004162"/>
    </source>
</evidence>
<dbReference type="SMART" id="SM00740">
    <property type="entry name" value="PASTA"/>
    <property type="match status" value="2"/>
</dbReference>
<dbReference type="Pfam" id="PF03793">
    <property type="entry name" value="PASTA"/>
    <property type="match status" value="2"/>
</dbReference>
<evidence type="ECO:0000256" key="3">
    <source>
        <dbReference type="ARBA" id="ARBA00022527"/>
    </source>
</evidence>
<feature type="domain" description="PASTA" evidence="14">
    <location>
        <begin position="368"/>
        <end position="435"/>
    </location>
</feature>
<dbReference type="InterPro" id="IPR008271">
    <property type="entry name" value="Ser/Thr_kinase_AS"/>
</dbReference>
<proteinExistence type="predicted"/>
<dbReference type="EC" id="2.7.11.1" evidence="2"/>
<keyword evidence="7 10" id="KW-0067">ATP-binding</keyword>
<keyword evidence="12" id="KW-0472">Membrane</keyword>
<evidence type="ECO:0000256" key="5">
    <source>
        <dbReference type="ARBA" id="ARBA00022741"/>
    </source>
</evidence>
<keyword evidence="12" id="KW-0812">Transmembrane</keyword>
<comment type="catalytic activity">
    <reaction evidence="8">
        <text>L-threonyl-[protein] + ATP = O-phospho-L-threonyl-[protein] + ADP + H(+)</text>
        <dbReference type="Rhea" id="RHEA:46608"/>
        <dbReference type="Rhea" id="RHEA-COMP:11060"/>
        <dbReference type="Rhea" id="RHEA-COMP:11605"/>
        <dbReference type="ChEBI" id="CHEBI:15378"/>
        <dbReference type="ChEBI" id="CHEBI:30013"/>
        <dbReference type="ChEBI" id="CHEBI:30616"/>
        <dbReference type="ChEBI" id="CHEBI:61977"/>
        <dbReference type="ChEBI" id="CHEBI:456216"/>
        <dbReference type="EC" id="2.7.11.1"/>
    </reaction>
</comment>
<protein>
    <recommendedName>
        <fullName evidence="2">non-specific serine/threonine protein kinase</fullName>
        <ecNumber evidence="2">2.7.11.1</ecNumber>
    </recommendedName>
</protein>
<accession>A0ABW0UE01</accession>
<feature type="region of interest" description="Disordered" evidence="11">
    <location>
        <begin position="595"/>
        <end position="631"/>
    </location>
</feature>
<evidence type="ECO:0000256" key="6">
    <source>
        <dbReference type="ARBA" id="ARBA00022777"/>
    </source>
</evidence>
<comment type="subcellular location">
    <subcellularLocation>
        <location evidence="1">Cell membrane</location>
        <topology evidence="1">Single-pass membrane protein</topology>
    </subcellularLocation>
</comment>
<keyword evidence="6 15" id="KW-0418">Kinase</keyword>
<dbReference type="RefSeq" id="WP_156806998.1">
    <property type="nucleotide sequence ID" value="NZ_JBHSOJ010000026.1"/>
</dbReference>
<dbReference type="Pfam" id="PF00069">
    <property type="entry name" value="Pkinase"/>
    <property type="match status" value="1"/>
</dbReference>
<comment type="catalytic activity">
    <reaction evidence="9">
        <text>L-seryl-[protein] + ATP = O-phospho-L-seryl-[protein] + ADP + H(+)</text>
        <dbReference type="Rhea" id="RHEA:17989"/>
        <dbReference type="Rhea" id="RHEA-COMP:9863"/>
        <dbReference type="Rhea" id="RHEA-COMP:11604"/>
        <dbReference type="ChEBI" id="CHEBI:15378"/>
        <dbReference type="ChEBI" id="CHEBI:29999"/>
        <dbReference type="ChEBI" id="CHEBI:30616"/>
        <dbReference type="ChEBI" id="CHEBI:83421"/>
        <dbReference type="ChEBI" id="CHEBI:456216"/>
        <dbReference type="EC" id="2.7.11.1"/>
    </reaction>
</comment>
<dbReference type="SMART" id="SM00220">
    <property type="entry name" value="S_TKc"/>
    <property type="match status" value="1"/>
</dbReference>
<feature type="transmembrane region" description="Helical" evidence="12">
    <location>
        <begin position="343"/>
        <end position="366"/>
    </location>
</feature>
<evidence type="ECO:0000256" key="8">
    <source>
        <dbReference type="ARBA" id="ARBA00047899"/>
    </source>
</evidence>
<organism evidence="15 16">
    <name type="scientific">Streptococcus caledonicus</name>
    <dbReference type="NCBI Taxonomy" id="2614158"/>
    <lineage>
        <taxon>Bacteria</taxon>
        <taxon>Bacillati</taxon>
        <taxon>Bacillota</taxon>
        <taxon>Bacilli</taxon>
        <taxon>Lactobacillales</taxon>
        <taxon>Streptococcaceae</taxon>
        <taxon>Streptococcus</taxon>
    </lineage>
</organism>
<feature type="binding site" evidence="10">
    <location>
        <position position="42"/>
    </location>
    <ligand>
        <name>ATP</name>
        <dbReference type="ChEBI" id="CHEBI:30616"/>
    </ligand>
</feature>
<evidence type="ECO:0000313" key="15">
    <source>
        <dbReference type="EMBL" id="MFC5631798.1"/>
    </source>
</evidence>
<evidence type="ECO:0000256" key="7">
    <source>
        <dbReference type="ARBA" id="ARBA00022840"/>
    </source>
</evidence>
<name>A0ABW0UE01_9STRE</name>
<dbReference type="EMBL" id="JBHSOJ010000026">
    <property type="protein sequence ID" value="MFC5631798.1"/>
    <property type="molecule type" value="Genomic_DNA"/>
</dbReference>
<evidence type="ECO:0000259" key="13">
    <source>
        <dbReference type="PROSITE" id="PS50011"/>
    </source>
</evidence>
<evidence type="ECO:0000256" key="12">
    <source>
        <dbReference type="SAM" id="Phobius"/>
    </source>
</evidence>
<dbReference type="PROSITE" id="PS50011">
    <property type="entry name" value="PROTEIN_KINASE_DOM"/>
    <property type="match status" value="1"/>
</dbReference>
<reference evidence="16" key="1">
    <citation type="journal article" date="2019" name="Int. J. Syst. Evol. Microbiol.">
        <title>The Global Catalogue of Microorganisms (GCM) 10K type strain sequencing project: providing services to taxonomists for standard genome sequencing and annotation.</title>
        <authorList>
            <consortium name="The Broad Institute Genomics Platform"/>
            <consortium name="The Broad Institute Genome Sequencing Center for Infectious Disease"/>
            <person name="Wu L."/>
            <person name="Ma J."/>
        </authorList>
    </citation>
    <scope>NUCLEOTIDE SEQUENCE [LARGE SCALE GENOMIC DNA]</scope>
    <source>
        <strain evidence="16">DT43</strain>
    </source>
</reference>
<evidence type="ECO:0000256" key="10">
    <source>
        <dbReference type="PROSITE-ProRule" id="PRU10141"/>
    </source>
</evidence>
<dbReference type="PROSITE" id="PS00107">
    <property type="entry name" value="PROTEIN_KINASE_ATP"/>
    <property type="match status" value="1"/>
</dbReference>
<evidence type="ECO:0000256" key="11">
    <source>
        <dbReference type="SAM" id="MobiDB-lite"/>
    </source>
</evidence>
<dbReference type="CDD" id="cd14014">
    <property type="entry name" value="STKc_PknB_like"/>
    <property type="match status" value="1"/>
</dbReference>
<keyword evidence="16" id="KW-1185">Reference proteome</keyword>
<dbReference type="InterPro" id="IPR017441">
    <property type="entry name" value="Protein_kinase_ATP_BS"/>
</dbReference>
<dbReference type="Gene3D" id="3.30.200.20">
    <property type="entry name" value="Phosphorylase Kinase, domain 1"/>
    <property type="match status" value="1"/>
</dbReference>
<dbReference type="Gene3D" id="3.30.10.20">
    <property type="match status" value="2"/>
</dbReference>